<feature type="coiled-coil region" evidence="5">
    <location>
        <begin position="420"/>
        <end position="447"/>
    </location>
</feature>
<dbReference type="Pfam" id="PF00700">
    <property type="entry name" value="Flagellin_C"/>
    <property type="match status" value="1"/>
</dbReference>
<dbReference type="PRINTS" id="PR00207">
    <property type="entry name" value="FLAGELLIN"/>
</dbReference>
<comment type="similarity">
    <text evidence="1 4">Belongs to the bacterial flagellin family.</text>
</comment>
<keyword evidence="9" id="KW-0282">Flagellum</keyword>
<evidence type="ECO:0000256" key="2">
    <source>
        <dbReference type="ARBA" id="ARBA00022525"/>
    </source>
</evidence>
<dbReference type="SUPFAM" id="SSF64518">
    <property type="entry name" value="Phase 1 flagellin"/>
    <property type="match status" value="1"/>
</dbReference>
<dbReference type="InterPro" id="IPR001492">
    <property type="entry name" value="Flagellin"/>
</dbReference>
<keyword evidence="3 4" id="KW-0975">Bacterial flagellum</keyword>
<evidence type="ECO:0000256" key="4">
    <source>
        <dbReference type="RuleBase" id="RU362073"/>
    </source>
</evidence>
<evidence type="ECO:0000259" key="7">
    <source>
        <dbReference type="Pfam" id="PF00669"/>
    </source>
</evidence>
<comment type="subcellular location">
    <subcellularLocation>
        <location evidence="4">Secreted</location>
    </subcellularLocation>
    <subcellularLocation>
        <location evidence="4">Bacterial flagellum</location>
    </subcellularLocation>
</comment>
<evidence type="ECO:0000259" key="8">
    <source>
        <dbReference type="Pfam" id="PF00700"/>
    </source>
</evidence>
<dbReference type="PANTHER" id="PTHR42792">
    <property type="entry name" value="FLAGELLIN"/>
    <property type="match status" value="1"/>
</dbReference>
<sequence>MQISNRLTNQSNGLNVAVRNANDGVSMAQTAEGAMQESSKIMERMRELALQSANGSNSDKDREAMQKEMGQLQEEMNRIADTTSFGGHNLLDGSFGEKSFQIGANSNETQSLGLMDVSAHAIGREHKKLEGDPADVSVTGGTATQDGSFAMMVDGKEHKIAITEDMSAEDFENKLNNIDGLSGIVVKDAEAAGGVTPDPNPAAATPSTLEATGLALGDNDKLTIAIEGGASVDLTKTDLKTEAAFGTAVDALTNAGYTIAATTVGGSGADKDNVNGFTITDPNGNNVGVTATLSATGGGNISDTAAVIIGGQSLNKTTDASTDLTMTGGTPDAGGDGGTGTPDAGGARFTVDFSNVKIDTDIKSLSFVNGTGDAGGEGDAGGDGGTGGVTRNGTATELNINDQVHKESVAGLSLLSQEGAQNAIDVLDSAMEQIDSKRAEIGAFQNRMNHTMSNLVNINENVAASNSRIKDVDFASETVNMTKGQILQQAGTSILAQAKQIPQSALSLLG</sequence>
<dbReference type="GO" id="GO:0005198">
    <property type="term" value="F:structural molecule activity"/>
    <property type="evidence" value="ECO:0007669"/>
    <property type="project" value="UniProtKB-UniRule"/>
</dbReference>
<dbReference type="Gene3D" id="2.30.220.10">
    <property type="entry name" value="f41 fragment of flagellin, C-terminal domain"/>
    <property type="match status" value="1"/>
</dbReference>
<reference evidence="9 10" key="1">
    <citation type="submission" date="2020-09" db="EMBL/GenBank/DDBJ databases">
        <title>Complete, closed and curated genome sequences of Photobacterium damselae subsp. piscicida isolates from Australia indicate localised evolution and additional plasmid-borne pathogenicity mechanisms.</title>
        <authorList>
            <person name="Baseggio L."/>
            <person name="Silayeva O."/>
            <person name="Buller N."/>
            <person name="Landos M."/>
            <person name="Engelstaedter J."/>
            <person name="Barnes A.C."/>
        </authorList>
    </citation>
    <scope>NUCLEOTIDE SEQUENCE [LARGE SCALE GENOMIC DNA]</scope>
    <source>
        <strain evidence="9 10">AS-16-0540-1</strain>
    </source>
</reference>
<dbReference type="InterPro" id="IPR042187">
    <property type="entry name" value="Flagellin_C_sub2"/>
</dbReference>
<dbReference type="Pfam" id="PF00669">
    <property type="entry name" value="Flagellin_N"/>
    <property type="match status" value="1"/>
</dbReference>
<dbReference type="Gene3D" id="2.170.280.10">
    <property type="entry name" value="f41 fragment of flagellin, middle domain"/>
    <property type="match status" value="1"/>
</dbReference>
<feature type="compositionally biased region" description="Gly residues" evidence="6">
    <location>
        <begin position="373"/>
        <end position="390"/>
    </location>
</feature>
<dbReference type="Gene3D" id="6.10.10.10">
    <property type="entry name" value="Flagellar export chaperone, C-terminal domain"/>
    <property type="match status" value="1"/>
</dbReference>
<keyword evidence="9" id="KW-0969">Cilium</keyword>
<dbReference type="Gene3D" id="1.20.1330.10">
    <property type="entry name" value="f41 fragment of flagellin, N-terminal domain"/>
    <property type="match status" value="1"/>
</dbReference>
<evidence type="ECO:0000256" key="1">
    <source>
        <dbReference type="ARBA" id="ARBA00005709"/>
    </source>
</evidence>
<evidence type="ECO:0000256" key="3">
    <source>
        <dbReference type="ARBA" id="ARBA00023143"/>
    </source>
</evidence>
<dbReference type="GO" id="GO:0005576">
    <property type="term" value="C:extracellular region"/>
    <property type="evidence" value="ECO:0007669"/>
    <property type="project" value="UniProtKB-SubCell"/>
</dbReference>
<dbReference type="EMBL" id="CP061854">
    <property type="protein sequence ID" value="QOD57876.1"/>
    <property type="molecule type" value="Genomic_DNA"/>
</dbReference>
<evidence type="ECO:0000313" key="9">
    <source>
        <dbReference type="EMBL" id="QOD57876.1"/>
    </source>
</evidence>
<dbReference type="InterPro" id="IPR001029">
    <property type="entry name" value="Flagellin_N"/>
</dbReference>
<accession>A0A5F0YCS2</accession>
<keyword evidence="5" id="KW-0175">Coiled coil</keyword>
<dbReference type="InterPro" id="IPR046358">
    <property type="entry name" value="Flagellin_C"/>
</dbReference>
<dbReference type="AlphaFoldDB" id="A0A5F0YCS2"/>
<dbReference type="PANTHER" id="PTHR42792:SF2">
    <property type="entry name" value="FLAGELLIN"/>
    <property type="match status" value="1"/>
</dbReference>
<dbReference type="GO" id="GO:0009288">
    <property type="term" value="C:bacterial-type flagellum"/>
    <property type="evidence" value="ECO:0007669"/>
    <property type="project" value="UniProtKB-SubCell"/>
</dbReference>
<proteinExistence type="inferred from homology"/>
<keyword evidence="9" id="KW-0966">Cell projection</keyword>
<comment type="function">
    <text evidence="4">Flagellin is the subunit protein which polymerizes to form the filaments of bacterial flagella.</text>
</comment>
<name>A0A5F0YCS2_PHODP</name>
<gene>
    <name evidence="9" type="ORF">IC627_11255</name>
</gene>
<evidence type="ECO:0000256" key="5">
    <source>
        <dbReference type="SAM" id="Coils"/>
    </source>
</evidence>
<protein>
    <recommendedName>
        <fullName evidence="4">Flagellin</fullName>
    </recommendedName>
</protein>
<evidence type="ECO:0000256" key="6">
    <source>
        <dbReference type="SAM" id="MobiDB-lite"/>
    </source>
</evidence>
<dbReference type="Proteomes" id="UP000516656">
    <property type="component" value="Chromosome 1"/>
</dbReference>
<feature type="region of interest" description="Disordered" evidence="6">
    <location>
        <begin position="373"/>
        <end position="394"/>
    </location>
</feature>
<feature type="domain" description="Flagellin C-terminal" evidence="8">
    <location>
        <begin position="424"/>
        <end position="509"/>
    </location>
</feature>
<keyword evidence="2 4" id="KW-0964">Secreted</keyword>
<evidence type="ECO:0000313" key="10">
    <source>
        <dbReference type="Proteomes" id="UP000516656"/>
    </source>
</evidence>
<feature type="domain" description="Flagellin N-terminal" evidence="7">
    <location>
        <begin position="1"/>
        <end position="94"/>
    </location>
</feature>
<organism evidence="9 10">
    <name type="scientific">Photobacterium damsela subsp. piscicida</name>
    <name type="common">Pasteurella piscicida</name>
    <dbReference type="NCBI Taxonomy" id="38294"/>
    <lineage>
        <taxon>Bacteria</taxon>
        <taxon>Pseudomonadati</taxon>
        <taxon>Pseudomonadota</taxon>
        <taxon>Gammaproteobacteria</taxon>
        <taxon>Vibrionales</taxon>
        <taxon>Vibrionaceae</taxon>
        <taxon>Photobacterium</taxon>
    </lineage>
</organism>